<feature type="transmembrane region" description="Helical" evidence="1">
    <location>
        <begin position="235"/>
        <end position="256"/>
    </location>
</feature>
<keyword evidence="1" id="KW-0812">Transmembrane</keyword>
<accession>A0A0E0ASY3</accession>
<feature type="transmembrane region" description="Helical" evidence="1">
    <location>
        <begin position="268"/>
        <end position="294"/>
    </location>
</feature>
<dbReference type="HOGENOM" id="CLU_056842_0_0_1"/>
<dbReference type="Gramene" id="OGLUM08G08620.1">
    <property type="protein sequence ID" value="OGLUM08G08620.1"/>
    <property type="gene ID" value="OGLUM08G08620"/>
</dbReference>
<dbReference type="EnsemblPlants" id="OGLUM08G08620.1">
    <property type="protein sequence ID" value="OGLUM08G08620.1"/>
    <property type="gene ID" value="OGLUM08G08620"/>
</dbReference>
<sequence>MAAAAGAPPGFFSFLKHGVLVPARGRGVFLPLLALTAALAGALLLANSLAVQPRAVAALLDADAVSRADPASAAYPKLVRRFRDDLRGLLLDAAACVAAAMVAGSAIKIATVFGAVAAFSPACGEDRRATVSGLIGAARGNVWGPVLTIAFGYVLEVVCAAAIVAMAMLVVPLLEYSLLLLFLDAMAVLLASLFLVYLTVVCAVALAVSAAEPGRRGAGAVSRAWRLMSGKNAQAVLYVVATFALAAAVSPVYTLALRWWPRSAPAGIAAGVAYVLLLGAVEVFSVAAVTAYYFECRDMKQVEEDMAAGHHHYTKLSNGDEANI</sequence>
<name>A0A0E0ASY3_9ORYZ</name>
<evidence type="ECO:0000256" key="1">
    <source>
        <dbReference type="SAM" id="Phobius"/>
    </source>
</evidence>
<evidence type="ECO:0000313" key="3">
    <source>
        <dbReference type="Proteomes" id="UP000026961"/>
    </source>
</evidence>
<dbReference type="eggNOG" id="ENOG502R6DD">
    <property type="taxonomic scope" value="Eukaryota"/>
</dbReference>
<feature type="transmembrane region" description="Helical" evidence="1">
    <location>
        <begin position="178"/>
        <end position="208"/>
    </location>
</feature>
<feature type="transmembrane region" description="Helical" evidence="1">
    <location>
        <begin position="28"/>
        <end position="46"/>
    </location>
</feature>
<dbReference type="Proteomes" id="UP000026961">
    <property type="component" value="Chromosome 8"/>
</dbReference>
<organism evidence="2">
    <name type="scientific">Oryza glumipatula</name>
    <dbReference type="NCBI Taxonomy" id="40148"/>
    <lineage>
        <taxon>Eukaryota</taxon>
        <taxon>Viridiplantae</taxon>
        <taxon>Streptophyta</taxon>
        <taxon>Embryophyta</taxon>
        <taxon>Tracheophyta</taxon>
        <taxon>Spermatophyta</taxon>
        <taxon>Magnoliopsida</taxon>
        <taxon>Liliopsida</taxon>
        <taxon>Poales</taxon>
        <taxon>Poaceae</taxon>
        <taxon>BOP clade</taxon>
        <taxon>Oryzoideae</taxon>
        <taxon>Oryzeae</taxon>
        <taxon>Oryzinae</taxon>
        <taxon>Oryza</taxon>
    </lineage>
</organism>
<keyword evidence="3" id="KW-1185">Reference proteome</keyword>
<reference evidence="2" key="2">
    <citation type="submission" date="2018-05" db="EMBL/GenBank/DDBJ databases">
        <title>OgluRS3 (Oryza glumaepatula Reference Sequence Version 3).</title>
        <authorList>
            <person name="Zhang J."/>
            <person name="Kudrna D."/>
            <person name="Lee S."/>
            <person name="Talag J."/>
            <person name="Welchert J."/>
            <person name="Wing R.A."/>
        </authorList>
    </citation>
    <scope>NUCLEOTIDE SEQUENCE [LARGE SCALE GENOMIC DNA]</scope>
</reference>
<proteinExistence type="predicted"/>
<dbReference type="AlphaFoldDB" id="A0A0E0ASY3"/>
<dbReference type="PANTHER" id="PTHR34483">
    <property type="entry name" value="OS09G0129800 PROTEIN"/>
    <property type="match status" value="1"/>
</dbReference>
<dbReference type="PANTHER" id="PTHR34483:SF4">
    <property type="entry name" value="OS08G0256000 PROTEIN"/>
    <property type="match status" value="1"/>
</dbReference>
<feature type="transmembrane region" description="Helical" evidence="1">
    <location>
        <begin position="142"/>
        <end position="171"/>
    </location>
</feature>
<keyword evidence="1" id="KW-1133">Transmembrane helix</keyword>
<evidence type="ECO:0000313" key="2">
    <source>
        <dbReference type="EnsemblPlants" id="OGLUM08G08620.1"/>
    </source>
</evidence>
<protein>
    <submittedName>
        <fullName evidence="2">Uncharacterized protein</fullName>
    </submittedName>
</protein>
<reference evidence="2" key="1">
    <citation type="submission" date="2015-04" db="UniProtKB">
        <authorList>
            <consortium name="EnsemblPlants"/>
        </authorList>
    </citation>
    <scope>IDENTIFICATION</scope>
</reference>
<keyword evidence="1" id="KW-0472">Membrane</keyword>